<dbReference type="Pfam" id="PF04184">
    <property type="entry name" value="ST7"/>
    <property type="match status" value="1"/>
</dbReference>
<evidence type="ECO:0000313" key="9">
    <source>
        <dbReference type="Proteomes" id="UP001152747"/>
    </source>
</evidence>
<comment type="caution">
    <text evidence="8">The sequence shown here is derived from an EMBL/GenBank/DDBJ whole genome shotgun (WGS) entry which is preliminary data.</text>
</comment>
<sequence length="543" mass="61543">MANCSWTVLWLVWIALVGVLLFCLRGPLKIVESIENASSYFNNLTPKFYVALTGTSSLVSGIILIFEWWYFKNNAIETSSEDGSDNEDSVESTKSMPECKVWRNPMALLRGSEYARFKKEMNLEPLTYYDMNLSAQDHQTCFTCDEDSGKPDYEIMQVAWRERDSSQRIGAARAALAINPECAPALILLAEEECDTVTEAENMLKKALRATESALAAYSNGPGQISSYGERMGDIFARSSRRRDINMQMYIKRRLAMCARKQGRLREAIKMFKDMSRDGSMGALLNVQENLIEACLEMQAYGDVQALLVRYDGYGAPCSYELREPRSAVLSYTSALLKVRAVAENFRCSVDYSLRRGLSSAEQTAIEALTRAIEFNPHVPLYLLETRSMIMPPEHYLKRGDSEALAYAFFNIQHWKRIDGALQLLNIVWKDFSTRISANNYCYPYSPQLETADRELIPSWYDISVFPKKESTLWSLFQTVGCMLVCAGALMIHHYPSSSSHFANSILLCFVAIGDWFRELFNLWAPTNIISLLASKQVPVTDL</sequence>
<comment type="similarity">
    <text evidence="2">Belongs to the ST7 family.</text>
</comment>
<dbReference type="EMBL" id="CANHGI010000004">
    <property type="protein sequence ID" value="CAI5447430.1"/>
    <property type="molecule type" value="Genomic_DNA"/>
</dbReference>
<accession>A0A9P1N4A9</accession>
<dbReference type="CDD" id="cd11557">
    <property type="entry name" value="ST7"/>
    <property type="match status" value="1"/>
</dbReference>
<dbReference type="PANTHER" id="PTHR12745">
    <property type="entry name" value="SUPPRESSION OF TUMORIGENICITY 7"/>
    <property type="match status" value="1"/>
</dbReference>
<dbReference type="InterPro" id="IPR011990">
    <property type="entry name" value="TPR-like_helical_dom_sf"/>
</dbReference>
<comment type="subcellular location">
    <subcellularLocation>
        <location evidence="1">Membrane</location>
        <topology evidence="1">Multi-pass membrane protein</topology>
    </subcellularLocation>
</comment>
<dbReference type="InterPro" id="IPR007311">
    <property type="entry name" value="ST7"/>
</dbReference>
<evidence type="ECO:0000256" key="1">
    <source>
        <dbReference type="ARBA" id="ARBA00004141"/>
    </source>
</evidence>
<evidence type="ECO:0000313" key="8">
    <source>
        <dbReference type="EMBL" id="CAI5447430.1"/>
    </source>
</evidence>
<dbReference type="OrthoDB" id="5914722at2759"/>
<dbReference type="AlphaFoldDB" id="A0A9P1N4A9"/>
<keyword evidence="9" id="KW-1185">Reference proteome</keyword>
<gene>
    <name evidence="8" type="ORF">CAMP_LOCUS10067</name>
</gene>
<proteinExistence type="inferred from homology"/>
<feature type="transmembrane region" description="Helical" evidence="7">
    <location>
        <begin position="6"/>
        <end position="28"/>
    </location>
</feature>
<dbReference type="GO" id="GO:0016020">
    <property type="term" value="C:membrane"/>
    <property type="evidence" value="ECO:0007669"/>
    <property type="project" value="UniProtKB-SubCell"/>
</dbReference>
<name>A0A9P1N4A9_9PELO</name>
<dbReference type="PANTHER" id="PTHR12745:SF6">
    <property type="entry name" value="PROTEIN ST7 HOMOLOG"/>
    <property type="match status" value="1"/>
</dbReference>
<evidence type="ECO:0000256" key="4">
    <source>
        <dbReference type="ARBA" id="ARBA00022989"/>
    </source>
</evidence>
<dbReference type="Gene3D" id="1.25.40.10">
    <property type="entry name" value="Tetratricopeptide repeat domain"/>
    <property type="match status" value="1"/>
</dbReference>
<reference evidence="8" key="1">
    <citation type="submission" date="2022-11" db="EMBL/GenBank/DDBJ databases">
        <authorList>
            <person name="Kikuchi T."/>
        </authorList>
    </citation>
    <scope>NUCLEOTIDE SEQUENCE</scope>
    <source>
        <strain evidence="8">PS1010</strain>
    </source>
</reference>
<evidence type="ECO:0000256" key="7">
    <source>
        <dbReference type="SAM" id="Phobius"/>
    </source>
</evidence>
<dbReference type="Proteomes" id="UP001152747">
    <property type="component" value="Unassembled WGS sequence"/>
</dbReference>
<evidence type="ECO:0000256" key="2">
    <source>
        <dbReference type="ARBA" id="ARBA00009751"/>
    </source>
</evidence>
<evidence type="ECO:0000256" key="3">
    <source>
        <dbReference type="ARBA" id="ARBA00022692"/>
    </source>
</evidence>
<keyword evidence="5 7" id="KW-0472">Membrane</keyword>
<keyword evidence="4 7" id="KW-1133">Transmembrane helix</keyword>
<evidence type="ECO:0000256" key="6">
    <source>
        <dbReference type="ARBA" id="ARBA00040270"/>
    </source>
</evidence>
<organism evidence="8 9">
    <name type="scientific">Caenorhabditis angaria</name>
    <dbReference type="NCBI Taxonomy" id="860376"/>
    <lineage>
        <taxon>Eukaryota</taxon>
        <taxon>Metazoa</taxon>
        <taxon>Ecdysozoa</taxon>
        <taxon>Nematoda</taxon>
        <taxon>Chromadorea</taxon>
        <taxon>Rhabditida</taxon>
        <taxon>Rhabditina</taxon>
        <taxon>Rhabditomorpha</taxon>
        <taxon>Rhabditoidea</taxon>
        <taxon>Rhabditidae</taxon>
        <taxon>Peloderinae</taxon>
        <taxon>Caenorhabditis</taxon>
    </lineage>
</organism>
<keyword evidence="3 7" id="KW-0812">Transmembrane</keyword>
<feature type="transmembrane region" description="Helical" evidence="7">
    <location>
        <begin position="48"/>
        <end position="71"/>
    </location>
</feature>
<evidence type="ECO:0000256" key="5">
    <source>
        <dbReference type="ARBA" id="ARBA00023136"/>
    </source>
</evidence>
<protein>
    <recommendedName>
        <fullName evidence="6">Protein ST7 homolog</fullName>
    </recommendedName>
</protein>
<dbReference type="SUPFAM" id="SSF48452">
    <property type="entry name" value="TPR-like"/>
    <property type="match status" value="1"/>
</dbReference>